<evidence type="ECO:0000256" key="7">
    <source>
        <dbReference type="PROSITE-ProRule" id="PRU00042"/>
    </source>
</evidence>
<evidence type="ECO:0000256" key="6">
    <source>
        <dbReference type="ARBA" id="ARBA00023242"/>
    </source>
</evidence>
<dbReference type="PANTHER" id="PTHR16515:SF66">
    <property type="entry name" value="C2H2-TYPE DOMAIN-CONTAINING PROTEIN"/>
    <property type="match status" value="1"/>
</dbReference>
<dbReference type="FunFam" id="3.30.160.60:FF:000446">
    <property type="entry name" value="Zinc finger protein"/>
    <property type="match status" value="1"/>
</dbReference>
<dbReference type="PROSITE" id="PS00028">
    <property type="entry name" value="ZINC_FINGER_C2H2_1"/>
    <property type="match status" value="3"/>
</dbReference>
<evidence type="ECO:0000256" key="2">
    <source>
        <dbReference type="ARBA" id="ARBA00022723"/>
    </source>
</evidence>
<keyword evidence="3" id="KW-0677">Repeat</keyword>
<evidence type="ECO:0000259" key="8">
    <source>
        <dbReference type="PROSITE" id="PS50157"/>
    </source>
</evidence>
<dbReference type="FunFam" id="3.30.160.60:FF:000358">
    <property type="entry name" value="zinc finger protein 24"/>
    <property type="match status" value="1"/>
</dbReference>
<dbReference type="InterPro" id="IPR036236">
    <property type="entry name" value="Znf_C2H2_sf"/>
</dbReference>
<evidence type="ECO:0000313" key="9">
    <source>
        <dbReference type="EnsemblMetazoa" id="XP_050509439.1"/>
    </source>
</evidence>
<sequence>MELSQVSEKSCKRETSNHEVDYALLDTMKVEIKEEPLTESAQDAFVYSDLKEPVKTKIKQDEHKFAALEEKQVAEETRAVKAEIKEEFVPVPRYIEGLVSTSLDLKDFKNGPDEYNSDRAVQVEIKEGFVKGAPRYIESQLSTSLDLEDLKDEDTSGFLGDENISETTETILVHSCDKEQPMGQPVEEKTNCKICFKRFSHRSSLKRHMIVHTDEKPYKCETCLKRFTRVDSLRIHIMSHTGEKLKCEVCFKQFSLESILQKHLKRHTGEQQHYKCGICFKQFVYSTLELIYKYPNFIEE</sequence>
<dbReference type="RefSeq" id="XP_028151395.1">
    <property type="nucleotide sequence ID" value="XM_028295594.1"/>
</dbReference>
<protein>
    <submittedName>
        <fullName evidence="11">Zinc finger and SCAN domain-containing protein 31-like isoform X2</fullName>
    </submittedName>
</protein>
<accession>A0A6P7H607</accession>
<reference evidence="11" key="1">
    <citation type="submission" date="2025-04" db="UniProtKB">
        <authorList>
            <consortium name="RefSeq"/>
        </authorList>
    </citation>
    <scope>IDENTIFICATION</scope>
    <source>
        <tissue evidence="11">Whole insect</tissue>
    </source>
</reference>
<dbReference type="PROSITE" id="PS50157">
    <property type="entry name" value="ZINC_FINGER_C2H2_2"/>
    <property type="match status" value="3"/>
</dbReference>
<organism evidence="11">
    <name type="scientific">Diabrotica virgifera virgifera</name>
    <name type="common">western corn rootworm</name>
    <dbReference type="NCBI Taxonomy" id="50390"/>
    <lineage>
        <taxon>Eukaryota</taxon>
        <taxon>Metazoa</taxon>
        <taxon>Ecdysozoa</taxon>
        <taxon>Arthropoda</taxon>
        <taxon>Hexapoda</taxon>
        <taxon>Insecta</taxon>
        <taxon>Pterygota</taxon>
        <taxon>Neoptera</taxon>
        <taxon>Endopterygota</taxon>
        <taxon>Coleoptera</taxon>
        <taxon>Polyphaga</taxon>
        <taxon>Cucujiformia</taxon>
        <taxon>Chrysomeloidea</taxon>
        <taxon>Chrysomelidae</taxon>
        <taxon>Galerucinae</taxon>
        <taxon>Diabroticina</taxon>
        <taxon>Diabroticites</taxon>
        <taxon>Diabrotica</taxon>
    </lineage>
</organism>
<dbReference type="EnsemblMetazoa" id="XM_050653482.1">
    <property type="protein sequence ID" value="XP_050509439.1"/>
    <property type="gene ID" value="LOC126886511"/>
</dbReference>
<dbReference type="Pfam" id="PF00096">
    <property type="entry name" value="zf-C2H2"/>
    <property type="match status" value="2"/>
</dbReference>
<dbReference type="InterPro" id="IPR050331">
    <property type="entry name" value="Zinc_finger"/>
</dbReference>
<feature type="domain" description="C2H2-type" evidence="8">
    <location>
        <begin position="190"/>
        <end position="217"/>
    </location>
</feature>
<dbReference type="PANTHER" id="PTHR16515">
    <property type="entry name" value="PR DOMAIN ZINC FINGER PROTEIN"/>
    <property type="match status" value="1"/>
</dbReference>
<keyword evidence="6" id="KW-0539">Nucleus</keyword>
<proteinExistence type="predicted"/>
<name>A0A6P7H607_DIAVI</name>
<evidence type="ECO:0000256" key="1">
    <source>
        <dbReference type="ARBA" id="ARBA00004123"/>
    </source>
</evidence>
<comment type="subcellular location">
    <subcellularLocation>
        <location evidence="1">Nucleus</location>
    </subcellularLocation>
</comment>
<dbReference type="SUPFAM" id="SSF57667">
    <property type="entry name" value="beta-beta-alpha zinc fingers"/>
    <property type="match status" value="2"/>
</dbReference>
<keyword evidence="4 7" id="KW-0863">Zinc-finger</keyword>
<dbReference type="OrthoDB" id="3565419at2759"/>
<dbReference type="SMART" id="SM00355">
    <property type="entry name" value="ZnF_C2H2"/>
    <property type="match status" value="3"/>
</dbReference>
<keyword evidence="10" id="KW-1185">Reference proteome</keyword>
<evidence type="ECO:0000256" key="5">
    <source>
        <dbReference type="ARBA" id="ARBA00022833"/>
    </source>
</evidence>
<gene>
    <name evidence="11" type="primary">LOC114344764</name>
</gene>
<reference evidence="9" key="2">
    <citation type="submission" date="2025-05" db="UniProtKB">
        <authorList>
            <consortium name="EnsemblMetazoa"/>
        </authorList>
    </citation>
    <scope>IDENTIFICATION</scope>
</reference>
<dbReference type="GO" id="GO:0008270">
    <property type="term" value="F:zinc ion binding"/>
    <property type="evidence" value="ECO:0007669"/>
    <property type="project" value="UniProtKB-KW"/>
</dbReference>
<dbReference type="GO" id="GO:0005634">
    <property type="term" value="C:nucleus"/>
    <property type="evidence" value="ECO:0007669"/>
    <property type="project" value="UniProtKB-SubCell"/>
</dbReference>
<evidence type="ECO:0000256" key="4">
    <source>
        <dbReference type="ARBA" id="ARBA00022771"/>
    </source>
</evidence>
<evidence type="ECO:0000313" key="10">
    <source>
        <dbReference type="Proteomes" id="UP001652700"/>
    </source>
</evidence>
<dbReference type="Gene3D" id="3.30.160.60">
    <property type="entry name" value="Classic Zinc Finger"/>
    <property type="match status" value="3"/>
</dbReference>
<keyword evidence="5" id="KW-0862">Zinc</keyword>
<keyword evidence="2" id="KW-0479">Metal-binding</keyword>
<feature type="domain" description="C2H2-type" evidence="8">
    <location>
        <begin position="245"/>
        <end position="272"/>
    </location>
</feature>
<dbReference type="GO" id="GO:0010468">
    <property type="term" value="P:regulation of gene expression"/>
    <property type="evidence" value="ECO:0007669"/>
    <property type="project" value="TreeGrafter"/>
</dbReference>
<evidence type="ECO:0000256" key="3">
    <source>
        <dbReference type="ARBA" id="ARBA00022737"/>
    </source>
</evidence>
<dbReference type="Proteomes" id="UP001652700">
    <property type="component" value="Unplaced"/>
</dbReference>
<feature type="domain" description="C2H2-type" evidence="8">
    <location>
        <begin position="218"/>
        <end position="245"/>
    </location>
</feature>
<dbReference type="AlphaFoldDB" id="A0A6P7H607"/>
<evidence type="ECO:0000313" key="11">
    <source>
        <dbReference type="RefSeq" id="XP_028151395.1"/>
    </source>
</evidence>
<dbReference type="InterPro" id="IPR013087">
    <property type="entry name" value="Znf_C2H2_type"/>
</dbReference>